<feature type="modified residue" description="N6-(pyridoxal phosphate)lysine" evidence="3">
    <location>
        <position position="231"/>
    </location>
</feature>
<evidence type="ECO:0000256" key="1">
    <source>
        <dbReference type="ARBA" id="ARBA00001933"/>
    </source>
</evidence>
<proteinExistence type="inferred from homology"/>
<evidence type="ECO:0008006" key="8">
    <source>
        <dbReference type="Google" id="ProtNLM"/>
    </source>
</evidence>
<dbReference type="PROSITE" id="PS00868">
    <property type="entry name" value="CYS_MET_METAB_PP"/>
    <property type="match status" value="1"/>
</dbReference>
<dbReference type="Pfam" id="PF01053">
    <property type="entry name" value="Cys_Met_Meta_PP"/>
    <property type="match status" value="1"/>
</dbReference>
<dbReference type="FunFam" id="3.90.1150.10:FF:000066">
    <property type="entry name" value="Putative cystathionine beta-lyase"/>
    <property type="match status" value="1"/>
</dbReference>
<comment type="similarity">
    <text evidence="4">Belongs to the trans-sulfuration enzymes family.</text>
</comment>
<evidence type="ECO:0000256" key="4">
    <source>
        <dbReference type="RuleBase" id="RU362118"/>
    </source>
</evidence>
<dbReference type="PANTHER" id="PTHR11808:SF35">
    <property type="entry name" value="CYSTATHIONINE GAMMA-SYNTHASE (AFU_ORTHOLOGUE AFUA_7G01590)"/>
    <property type="match status" value="1"/>
</dbReference>
<comment type="cofactor">
    <cofactor evidence="1 4">
        <name>pyridoxal 5'-phosphate</name>
        <dbReference type="ChEBI" id="CHEBI:597326"/>
    </cofactor>
</comment>
<dbReference type="OrthoDB" id="3512640at2759"/>
<dbReference type="EMBL" id="JABEYC010000827">
    <property type="protein sequence ID" value="KAF4973889.1"/>
    <property type="molecule type" value="Genomic_DNA"/>
</dbReference>
<dbReference type="InterPro" id="IPR054542">
    <property type="entry name" value="Cys_met_metab_PP"/>
</dbReference>
<dbReference type="PANTHER" id="PTHR11808">
    <property type="entry name" value="TRANS-SULFURATION ENZYME FAMILY MEMBER"/>
    <property type="match status" value="1"/>
</dbReference>
<dbReference type="InterPro" id="IPR015421">
    <property type="entry name" value="PyrdxlP-dep_Trfase_major"/>
</dbReference>
<dbReference type="GO" id="GO:0016846">
    <property type="term" value="F:carbon-sulfur lyase activity"/>
    <property type="evidence" value="ECO:0007669"/>
    <property type="project" value="TreeGrafter"/>
</dbReference>
<evidence type="ECO:0000313" key="6">
    <source>
        <dbReference type="EMBL" id="KAF4973889.1"/>
    </source>
</evidence>
<keyword evidence="7" id="KW-1185">Reference proteome</keyword>
<gene>
    <name evidence="6" type="ORF">FZEAL_9146</name>
</gene>
<sequence>MASDEVPTSLADAASVPNGTAGVRSGRESGLAGLSLASRAVHADDGIQSHRAVAPALHVSTTFRYSDDPEQLRSWDNTDPGAPLDSHVYSRATGPNTTRLEAVLTSLLGAPTITYCSGLSAFHAMLVHLNPKRIAIGDGYHGCHGVIRILNRLTGLQQLPLDCPVEDLEPGDVIHVETPLNPTGEARNLAAYAEKAKKAGAYLTVDATFAPPPLQDPFEYDVDVVMHSGTKYFGGHSDMLCGTLSVNPKHKDWENALLDDRLLLGSVMGSLEGWLGIRSLRTLELRVLRQSATATALVTWLAEQQRDSSSPIGALVKHIQHASLQLEAGVEDSWLRKQMPNGYGPVFSLWLRDGDVAKRLPHKLRLFDHATSLGGVESLIEWRAMTDPNVDKRLLRVSVGVEGLEDLKEDLLQGLEALRKEGASQ</sequence>
<dbReference type="PIRSF" id="PIRSF001434">
    <property type="entry name" value="CGS"/>
    <property type="match status" value="1"/>
</dbReference>
<dbReference type="GO" id="GO:0030170">
    <property type="term" value="F:pyridoxal phosphate binding"/>
    <property type="evidence" value="ECO:0007669"/>
    <property type="project" value="InterPro"/>
</dbReference>
<dbReference type="InterPro" id="IPR015424">
    <property type="entry name" value="PyrdxlP-dep_Trfase"/>
</dbReference>
<dbReference type="InterPro" id="IPR015422">
    <property type="entry name" value="PyrdxlP-dep_Trfase_small"/>
</dbReference>
<dbReference type="Proteomes" id="UP000635477">
    <property type="component" value="Unassembled WGS sequence"/>
</dbReference>
<evidence type="ECO:0000256" key="3">
    <source>
        <dbReference type="PIRSR" id="PIRSR001434-2"/>
    </source>
</evidence>
<evidence type="ECO:0000256" key="5">
    <source>
        <dbReference type="SAM" id="MobiDB-lite"/>
    </source>
</evidence>
<reference evidence="6" key="2">
    <citation type="submission" date="2020-05" db="EMBL/GenBank/DDBJ databases">
        <authorList>
            <person name="Kim H.-S."/>
            <person name="Proctor R.H."/>
            <person name="Brown D.W."/>
        </authorList>
    </citation>
    <scope>NUCLEOTIDE SEQUENCE</scope>
    <source>
        <strain evidence="6">NRRL 22465</strain>
    </source>
</reference>
<dbReference type="AlphaFoldDB" id="A0A8H4UCW9"/>
<dbReference type="GO" id="GO:0005737">
    <property type="term" value="C:cytoplasm"/>
    <property type="evidence" value="ECO:0007669"/>
    <property type="project" value="TreeGrafter"/>
</dbReference>
<reference evidence="6" key="1">
    <citation type="journal article" date="2020" name="BMC Genomics">
        <title>Correction to: Identification and distribution of gene clusters required for synthesis of sphingolipid metabolism inhibitors in diverse species of the filamentous fungus Fusarium.</title>
        <authorList>
            <person name="Kim H.S."/>
            <person name="Lohmar J.M."/>
            <person name="Busman M."/>
            <person name="Brown D.W."/>
            <person name="Naumann T.A."/>
            <person name="Divon H.H."/>
            <person name="Lysoe E."/>
            <person name="Uhlig S."/>
            <person name="Proctor R.H."/>
        </authorList>
    </citation>
    <scope>NUCLEOTIDE SEQUENCE</scope>
    <source>
        <strain evidence="6">NRRL 22465</strain>
    </source>
</reference>
<protein>
    <recommendedName>
        <fullName evidence="8">Cystathionine beta-lyase</fullName>
    </recommendedName>
</protein>
<feature type="region of interest" description="Disordered" evidence="5">
    <location>
        <begin position="1"/>
        <end position="27"/>
    </location>
</feature>
<dbReference type="GO" id="GO:0019346">
    <property type="term" value="P:transsulfuration"/>
    <property type="evidence" value="ECO:0007669"/>
    <property type="project" value="InterPro"/>
</dbReference>
<name>A0A8H4UCW9_9HYPO</name>
<dbReference type="FunFam" id="3.40.640.10:FF:000072">
    <property type="entry name" value="Putative cystathionine beta-lyase"/>
    <property type="match status" value="1"/>
</dbReference>
<accession>A0A8H4UCW9</accession>
<dbReference type="InterPro" id="IPR000277">
    <property type="entry name" value="Cys/Met-Metab_PyrdxlP-dep_enz"/>
</dbReference>
<keyword evidence="2 3" id="KW-0663">Pyridoxal phosphate</keyword>
<dbReference type="Gene3D" id="3.90.1150.10">
    <property type="entry name" value="Aspartate Aminotransferase, domain 1"/>
    <property type="match status" value="1"/>
</dbReference>
<dbReference type="SUPFAM" id="SSF53383">
    <property type="entry name" value="PLP-dependent transferases"/>
    <property type="match status" value="1"/>
</dbReference>
<organism evidence="6 7">
    <name type="scientific">Fusarium zealandicum</name>
    <dbReference type="NCBI Taxonomy" id="1053134"/>
    <lineage>
        <taxon>Eukaryota</taxon>
        <taxon>Fungi</taxon>
        <taxon>Dikarya</taxon>
        <taxon>Ascomycota</taxon>
        <taxon>Pezizomycotina</taxon>
        <taxon>Sordariomycetes</taxon>
        <taxon>Hypocreomycetidae</taxon>
        <taxon>Hypocreales</taxon>
        <taxon>Nectriaceae</taxon>
        <taxon>Fusarium</taxon>
        <taxon>Fusarium staphyleae species complex</taxon>
    </lineage>
</organism>
<evidence type="ECO:0000313" key="7">
    <source>
        <dbReference type="Proteomes" id="UP000635477"/>
    </source>
</evidence>
<evidence type="ECO:0000256" key="2">
    <source>
        <dbReference type="ARBA" id="ARBA00022898"/>
    </source>
</evidence>
<dbReference type="Gene3D" id="3.40.640.10">
    <property type="entry name" value="Type I PLP-dependent aspartate aminotransferase-like (Major domain)"/>
    <property type="match status" value="1"/>
</dbReference>
<comment type="caution">
    <text evidence="6">The sequence shown here is derived from an EMBL/GenBank/DDBJ whole genome shotgun (WGS) entry which is preliminary data.</text>
</comment>